<dbReference type="KEGG" id="asul:DFR86_11455"/>
<dbReference type="EMBL" id="CP029288">
    <property type="protein sequence ID" value="AWR98089.1"/>
    <property type="molecule type" value="Genomic_DNA"/>
</dbReference>
<organism evidence="1 2">
    <name type="scientific">Acidianus sulfidivorans JP7</name>
    <dbReference type="NCBI Taxonomy" id="619593"/>
    <lineage>
        <taxon>Archaea</taxon>
        <taxon>Thermoproteota</taxon>
        <taxon>Thermoprotei</taxon>
        <taxon>Sulfolobales</taxon>
        <taxon>Sulfolobaceae</taxon>
        <taxon>Acidianus</taxon>
    </lineage>
</organism>
<dbReference type="AlphaFoldDB" id="A0A2U9IPV9"/>
<evidence type="ECO:0000313" key="2">
    <source>
        <dbReference type="Proteomes" id="UP000248410"/>
    </source>
</evidence>
<name>A0A2U9IPV9_9CREN</name>
<keyword evidence="2" id="KW-1185">Reference proteome</keyword>
<reference evidence="1 2" key="1">
    <citation type="submission" date="2018-05" db="EMBL/GenBank/DDBJ databases">
        <title>Complete Genome Sequences of Extremely Thermoacidophilic, Metal-Mobilizing Type-Strain Members of the Archaeal Family Sulfolobaceae: Acidianus brierleyi DSM-1651T, Acidianus sulfidivorans DSM-18786T, Metallosphaera hakonensis DSM-7519T, and Metallosphaera prunae DSM-10039T.</title>
        <authorList>
            <person name="Counts J.A."/>
            <person name="Kelly R.M."/>
        </authorList>
    </citation>
    <scope>NUCLEOTIDE SEQUENCE [LARGE SCALE GENOMIC DNA]</scope>
    <source>
        <strain evidence="1 2">JP7</strain>
    </source>
</reference>
<accession>A0A2U9IPV9</accession>
<sequence length="132" mass="15610">MKQYLNIYKKILKKRKYNELKNIIKSIESINMDEEQKAISELLLTIMLITAYLEYAAGSAPRYSLERDKEDYEYLEDVISNMDAIIQELDKAINLLRKDPKELYENVTSIYQEFSDELANSIYSHIKEISKQ</sequence>
<evidence type="ECO:0000313" key="1">
    <source>
        <dbReference type="EMBL" id="AWR98089.1"/>
    </source>
</evidence>
<dbReference type="Proteomes" id="UP000248410">
    <property type="component" value="Chromosome"/>
</dbReference>
<protein>
    <submittedName>
        <fullName evidence="1">Uncharacterized protein</fullName>
    </submittedName>
</protein>
<proteinExistence type="predicted"/>
<gene>
    <name evidence="1" type="ORF">DFR86_11455</name>
</gene>